<dbReference type="EMBL" id="JAYMGO010000003">
    <property type="protein sequence ID" value="KAL1278846.1"/>
    <property type="molecule type" value="Genomic_DNA"/>
</dbReference>
<evidence type="ECO:0000313" key="2">
    <source>
        <dbReference type="EMBL" id="KAL1282380.1"/>
    </source>
</evidence>
<proteinExistence type="predicted"/>
<sequence length="16" mass="1704">PAIGPRFLQSAFGQTN</sequence>
<dbReference type="Proteomes" id="UP001558613">
    <property type="component" value="Unassembled WGS sequence"/>
</dbReference>
<keyword evidence="3" id="KW-1185">Reference proteome</keyword>
<organism evidence="1 3">
    <name type="scientific">Cirrhinus molitorella</name>
    <name type="common">mud carp</name>
    <dbReference type="NCBI Taxonomy" id="172907"/>
    <lineage>
        <taxon>Eukaryota</taxon>
        <taxon>Metazoa</taxon>
        <taxon>Chordata</taxon>
        <taxon>Craniata</taxon>
        <taxon>Vertebrata</taxon>
        <taxon>Euteleostomi</taxon>
        <taxon>Actinopterygii</taxon>
        <taxon>Neopterygii</taxon>
        <taxon>Teleostei</taxon>
        <taxon>Ostariophysi</taxon>
        <taxon>Cypriniformes</taxon>
        <taxon>Cyprinidae</taxon>
        <taxon>Labeoninae</taxon>
        <taxon>Labeonini</taxon>
        <taxon>Cirrhinus</taxon>
    </lineage>
</organism>
<name>A0ABR3NP90_9TELE</name>
<evidence type="ECO:0000313" key="1">
    <source>
        <dbReference type="EMBL" id="KAL1278846.1"/>
    </source>
</evidence>
<comment type="caution">
    <text evidence="1">The sequence shown here is derived from an EMBL/GenBank/DDBJ whole genome shotgun (WGS) entry which is preliminary data.</text>
</comment>
<dbReference type="EMBL" id="JAYMGO010000001">
    <property type="protein sequence ID" value="KAL1282380.1"/>
    <property type="molecule type" value="Genomic_DNA"/>
</dbReference>
<evidence type="ECO:0000313" key="3">
    <source>
        <dbReference type="Proteomes" id="UP001558613"/>
    </source>
</evidence>
<accession>A0ABR3NP90</accession>
<protein>
    <submittedName>
        <fullName evidence="1">Uncharacterized protein</fullName>
    </submittedName>
</protein>
<gene>
    <name evidence="2" type="ORF">QQF64_001183</name>
    <name evidence="1" type="ORF">QQF64_025519</name>
</gene>
<feature type="non-terminal residue" evidence="1">
    <location>
        <position position="1"/>
    </location>
</feature>
<reference evidence="1 3" key="1">
    <citation type="submission" date="2023-09" db="EMBL/GenBank/DDBJ databases">
        <authorList>
            <person name="Wang M."/>
        </authorList>
    </citation>
    <scope>NUCLEOTIDE SEQUENCE [LARGE SCALE GENOMIC DNA]</scope>
    <source>
        <strain evidence="1">GT-2023</strain>
        <tissue evidence="1">Liver</tissue>
    </source>
</reference>